<gene>
    <name evidence="1" type="ORF">GJW-30_1_04193</name>
</gene>
<protein>
    <submittedName>
        <fullName evidence="1">Molybdate transporter periplasmic protein</fullName>
    </submittedName>
</protein>
<dbReference type="InterPro" id="IPR050682">
    <property type="entry name" value="ModA/WtpA"/>
</dbReference>
<keyword evidence="2" id="KW-1185">Reference proteome</keyword>
<sequence length="239" mass="25053">MTQGARTLSIMSGLAVEAALKQTVFPAFSAASEIVPQPIFEPTTVLMRRINEGERADVIIAIDYAMDELAEKKIIRTETRVPIARAILGIGVKKGAPRPDISTVEKFKAALVNARGVAYSRGGASGIYFTGLLEKLGISDEVSKRAVTIPAGFTATKVASGEADLAIQQISELLAVDGIDIAGAFPDELQTSTDFYGAVFTDSANSDGAAEFLKHATSSSAVAAYERTGLISLVTPNAA</sequence>
<dbReference type="Gene3D" id="3.40.190.10">
    <property type="entry name" value="Periplasmic binding protein-like II"/>
    <property type="match status" value="2"/>
</dbReference>
<proteinExistence type="predicted"/>
<dbReference type="RefSeq" id="WP_157746812.1">
    <property type="nucleotide sequence ID" value="NZ_AP014946.1"/>
</dbReference>
<dbReference type="AlphaFoldDB" id="A0A0S3Q0E1"/>
<dbReference type="KEGG" id="vgo:GJW-30_1_04193"/>
<accession>A0A0S3Q0E1</accession>
<reference evidence="1 2" key="1">
    <citation type="submission" date="2015-08" db="EMBL/GenBank/DDBJ databases">
        <title>Investigation of the bacterial diversity of lava forest soil.</title>
        <authorList>
            <person name="Lee J.S."/>
        </authorList>
    </citation>
    <scope>NUCLEOTIDE SEQUENCE [LARGE SCALE GENOMIC DNA]</scope>
    <source>
        <strain evidence="1 2">GJW-30</strain>
    </source>
</reference>
<dbReference type="Proteomes" id="UP000236884">
    <property type="component" value="Chromosome"/>
</dbReference>
<dbReference type="EMBL" id="AP014946">
    <property type="protein sequence ID" value="BAT61634.1"/>
    <property type="molecule type" value="Genomic_DNA"/>
</dbReference>
<dbReference type="GO" id="GO:0030973">
    <property type="term" value="F:molybdate ion binding"/>
    <property type="evidence" value="ECO:0007669"/>
    <property type="project" value="TreeGrafter"/>
</dbReference>
<dbReference type="SUPFAM" id="SSF53850">
    <property type="entry name" value="Periplasmic binding protein-like II"/>
    <property type="match status" value="1"/>
</dbReference>
<evidence type="ECO:0000313" key="2">
    <source>
        <dbReference type="Proteomes" id="UP000236884"/>
    </source>
</evidence>
<dbReference type="Pfam" id="PF13531">
    <property type="entry name" value="SBP_bac_11"/>
    <property type="match status" value="1"/>
</dbReference>
<evidence type="ECO:0000313" key="1">
    <source>
        <dbReference type="EMBL" id="BAT61634.1"/>
    </source>
</evidence>
<organism evidence="1 2">
    <name type="scientific">Variibacter gotjawalensis</name>
    <dbReference type="NCBI Taxonomy" id="1333996"/>
    <lineage>
        <taxon>Bacteria</taxon>
        <taxon>Pseudomonadati</taxon>
        <taxon>Pseudomonadota</taxon>
        <taxon>Alphaproteobacteria</taxon>
        <taxon>Hyphomicrobiales</taxon>
        <taxon>Nitrobacteraceae</taxon>
        <taxon>Variibacter</taxon>
    </lineage>
</organism>
<name>A0A0S3Q0E1_9BRAD</name>
<dbReference type="GO" id="GO:0015689">
    <property type="term" value="P:molybdate ion transport"/>
    <property type="evidence" value="ECO:0007669"/>
    <property type="project" value="TreeGrafter"/>
</dbReference>
<dbReference type="PANTHER" id="PTHR30632">
    <property type="entry name" value="MOLYBDATE-BINDING PERIPLASMIC PROTEIN"/>
    <property type="match status" value="1"/>
</dbReference>
<dbReference type="PANTHER" id="PTHR30632:SF11">
    <property type="entry name" value="BLR4797 PROTEIN"/>
    <property type="match status" value="1"/>
</dbReference>